<dbReference type="EMBL" id="VSSQ01062243">
    <property type="protein sequence ID" value="MPN15464.1"/>
    <property type="molecule type" value="Genomic_DNA"/>
</dbReference>
<organism evidence="1">
    <name type="scientific">bioreactor metagenome</name>
    <dbReference type="NCBI Taxonomy" id="1076179"/>
    <lineage>
        <taxon>unclassified sequences</taxon>
        <taxon>metagenomes</taxon>
        <taxon>ecological metagenomes</taxon>
    </lineage>
</organism>
<dbReference type="AlphaFoldDB" id="A0A645FTW6"/>
<gene>
    <name evidence="1" type="ORF">SDC9_162798</name>
</gene>
<comment type="caution">
    <text evidence="1">The sequence shown here is derived from an EMBL/GenBank/DDBJ whole genome shotgun (WGS) entry which is preliminary data.</text>
</comment>
<accession>A0A645FTW6</accession>
<protein>
    <submittedName>
        <fullName evidence="1">Uncharacterized protein</fullName>
    </submittedName>
</protein>
<proteinExistence type="predicted"/>
<evidence type="ECO:0000313" key="1">
    <source>
        <dbReference type="EMBL" id="MPN15464.1"/>
    </source>
</evidence>
<name>A0A645FTW6_9ZZZZ</name>
<reference evidence="1" key="1">
    <citation type="submission" date="2019-08" db="EMBL/GenBank/DDBJ databases">
        <authorList>
            <person name="Kucharzyk K."/>
            <person name="Murdoch R.W."/>
            <person name="Higgins S."/>
            <person name="Loffler F."/>
        </authorList>
    </citation>
    <scope>NUCLEOTIDE SEQUENCE</scope>
</reference>
<sequence>MIEKHLAHALLSALLSQRERNAIVFKTACKHGSHLGIRINMAIADKGIIMNFLQKIPSFFISLSRIQDRISNLGIYLRRRKPEVIVRKTLLSPYV</sequence>